<dbReference type="GO" id="GO:0006979">
    <property type="term" value="P:response to oxidative stress"/>
    <property type="evidence" value="ECO:0007669"/>
    <property type="project" value="TreeGrafter"/>
</dbReference>
<dbReference type="Pfam" id="PF01855">
    <property type="entry name" value="POR_N"/>
    <property type="match status" value="1"/>
</dbReference>
<dbReference type="GO" id="GO:0005506">
    <property type="term" value="F:iron ion binding"/>
    <property type="evidence" value="ECO:0007669"/>
    <property type="project" value="InterPro"/>
</dbReference>
<dbReference type="Gene3D" id="3.40.50.920">
    <property type="match status" value="1"/>
</dbReference>
<protein>
    <recommendedName>
        <fullName evidence="10">pyruvate dehydrogenase (NADP(+))</fullName>
        <ecNumber evidence="10">1.2.1.51</ecNumber>
    </recommendedName>
    <alternativeName>
        <fullName evidence="11">Pyruvate:NADP(+) oxidoreductase</fullName>
    </alternativeName>
</protein>
<evidence type="ECO:0000256" key="9">
    <source>
        <dbReference type="ARBA" id="ARBA00061065"/>
    </source>
</evidence>
<comment type="catalytic activity">
    <reaction evidence="8">
        <text>pyruvate + NADP(+) + CoA = acetyl-CoA + CO2 + NADPH</text>
        <dbReference type="Rhea" id="RHEA:17425"/>
        <dbReference type="ChEBI" id="CHEBI:15361"/>
        <dbReference type="ChEBI" id="CHEBI:16526"/>
        <dbReference type="ChEBI" id="CHEBI:57287"/>
        <dbReference type="ChEBI" id="CHEBI:57288"/>
        <dbReference type="ChEBI" id="CHEBI:57783"/>
        <dbReference type="ChEBI" id="CHEBI:58349"/>
        <dbReference type="EC" id="1.2.1.51"/>
    </reaction>
</comment>
<keyword evidence="6 12" id="KW-0408">Iron</keyword>
<dbReference type="InterPro" id="IPR033412">
    <property type="entry name" value="PFOR_II"/>
</dbReference>
<dbReference type="EC" id="1.2.1.51" evidence="10"/>
<dbReference type="OMA" id="YAACINH"/>
<feature type="binding site" evidence="12">
    <location>
        <position position="847"/>
    </location>
    <ligand>
        <name>[4Fe-4S] cluster</name>
        <dbReference type="ChEBI" id="CHEBI:49883"/>
        <label>3</label>
    </ligand>
</feature>
<evidence type="ECO:0000313" key="16">
    <source>
        <dbReference type="Proteomes" id="UP000008312"/>
    </source>
</evidence>
<dbReference type="GeneID" id="24920232"/>
<accession>D8LUR6</accession>
<keyword evidence="1" id="KW-0813">Transport</keyword>
<dbReference type="InterPro" id="IPR050722">
    <property type="entry name" value="Pyruvate:ferred/Flavod_OxRd"/>
</dbReference>
<dbReference type="InParanoid" id="D8LUR6"/>
<dbReference type="Gene3D" id="3.40.50.970">
    <property type="match status" value="2"/>
</dbReference>
<evidence type="ECO:0000256" key="2">
    <source>
        <dbReference type="ARBA" id="ARBA00022485"/>
    </source>
</evidence>
<dbReference type="FunFam" id="3.30.70.20:FF:000022">
    <property type="entry name" value="Pyruvate:ferredoxin (Flavodoxin) oxidoreductase"/>
    <property type="match status" value="1"/>
</dbReference>
<dbReference type="InterPro" id="IPR029061">
    <property type="entry name" value="THDP-binding"/>
</dbReference>
<dbReference type="OrthoDB" id="1688044at2759"/>
<feature type="domain" description="4Fe-4S ferredoxin-type" evidence="13">
    <location>
        <begin position="770"/>
        <end position="799"/>
    </location>
</feature>
<dbReference type="FunFam" id="3.40.920.10:FF:000001">
    <property type="entry name" value="Pyruvate:ferredoxin (Flavodoxin) oxidoreductase"/>
    <property type="match status" value="1"/>
</dbReference>
<evidence type="ECO:0000256" key="12">
    <source>
        <dbReference type="PIRSR" id="PIRSR000159-50"/>
    </source>
</evidence>
<dbReference type="EMBL" id="FN668638">
    <property type="protein sequence ID" value="CBK19555.2"/>
    <property type="molecule type" value="Genomic_DNA"/>
</dbReference>
<evidence type="ECO:0000313" key="15">
    <source>
        <dbReference type="EMBL" id="CBK23197.2"/>
    </source>
</evidence>
<evidence type="ECO:0000313" key="14">
    <source>
        <dbReference type="EMBL" id="CBK19555.2"/>
    </source>
</evidence>
<evidence type="ECO:0000256" key="10">
    <source>
        <dbReference type="ARBA" id="ARBA00067011"/>
    </source>
</evidence>
<dbReference type="NCBIfam" id="TIGR02176">
    <property type="entry name" value="pyruv_ox_red"/>
    <property type="match status" value="1"/>
</dbReference>
<keyword evidence="14" id="KW-0670">Pyruvate</keyword>
<keyword evidence="2 12" id="KW-0004">4Fe-4S</keyword>
<dbReference type="InterPro" id="IPR011895">
    <property type="entry name" value="Pyrv_flavodox_OxRed"/>
</dbReference>
<dbReference type="InterPro" id="IPR009014">
    <property type="entry name" value="Transketo_C/PFOR_II"/>
</dbReference>
<dbReference type="Pfam" id="PF10371">
    <property type="entry name" value="EKR"/>
    <property type="match status" value="1"/>
</dbReference>
<gene>
    <name evidence="14" type="ORF">GSBLH_T00000020001</name>
    <name evidence="15" type="ORF">GSBLH_T00003114001</name>
</gene>
<dbReference type="EMBL" id="FN668656">
    <property type="protein sequence ID" value="CBK23197.2"/>
    <property type="molecule type" value="Genomic_DNA"/>
</dbReference>
<reference evidence="14" key="1">
    <citation type="submission" date="2010-02" db="EMBL/GenBank/DDBJ databases">
        <title>Sequencing and annotation of the Blastocystis hominis genome.</title>
        <authorList>
            <person name="Wincker P."/>
        </authorList>
    </citation>
    <scope>NUCLEOTIDE SEQUENCE</scope>
    <source>
        <strain evidence="14">Singapore isolate B</strain>
    </source>
</reference>
<dbReference type="FunFam" id="3.40.50.970:FF:000012">
    <property type="entry name" value="Pyruvate:ferredoxin (Flavodoxin) oxidoreductase"/>
    <property type="match status" value="1"/>
</dbReference>
<dbReference type="GO" id="GO:0022900">
    <property type="term" value="P:electron transport chain"/>
    <property type="evidence" value="ECO:0007669"/>
    <property type="project" value="InterPro"/>
</dbReference>
<evidence type="ECO:0000256" key="7">
    <source>
        <dbReference type="ARBA" id="ARBA00023014"/>
    </source>
</evidence>
<evidence type="ECO:0000256" key="4">
    <source>
        <dbReference type="ARBA" id="ARBA00022982"/>
    </source>
</evidence>
<keyword evidence="4" id="KW-0249">Electron transport</keyword>
<dbReference type="GeneID" id="24917343"/>
<evidence type="ECO:0000256" key="6">
    <source>
        <dbReference type="ARBA" id="ARBA00023004"/>
    </source>
</evidence>
<feature type="binding site" evidence="12">
    <location>
        <position position="723"/>
    </location>
    <ligand>
        <name>[4Fe-4S] cluster</name>
        <dbReference type="ChEBI" id="CHEBI:49883"/>
        <label>1</label>
    </ligand>
</feature>
<dbReference type="InterPro" id="IPR002880">
    <property type="entry name" value="Pyrv_Fd/Flavodoxin_OxRdtase_N"/>
</dbReference>
<evidence type="ECO:0000259" key="13">
    <source>
        <dbReference type="PROSITE" id="PS51379"/>
    </source>
</evidence>
<dbReference type="RefSeq" id="XP_012897245.1">
    <property type="nucleotide sequence ID" value="XM_013041791.1"/>
</dbReference>
<comment type="cofactor">
    <cofactor evidence="12">
        <name>[4Fe-4S] cluster</name>
        <dbReference type="ChEBI" id="CHEBI:49883"/>
    </cofactor>
    <text evidence="12">Binds 3 [4Fe-4S] clusters per subunit.</text>
</comment>
<evidence type="ECO:0000256" key="3">
    <source>
        <dbReference type="ARBA" id="ARBA00022723"/>
    </source>
</evidence>
<feature type="binding site" evidence="12">
    <location>
        <position position="844"/>
    </location>
    <ligand>
        <name>[4Fe-4S] cluster</name>
        <dbReference type="ChEBI" id="CHEBI:49883"/>
        <label>3</label>
    </ligand>
</feature>
<feature type="binding site" evidence="12">
    <location>
        <position position="782"/>
    </location>
    <ligand>
        <name>[4Fe-4S] cluster</name>
        <dbReference type="ChEBI" id="CHEBI:49883"/>
        <label>2</label>
    </ligand>
</feature>
<dbReference type="InterPro" id="IPR017900">
    <property type="entry name" value="4Fe4S_Fe_S_CS"/>
</dbReference>
<dbReference type="FunFam" id="3.40.50.970:FF:000041">
    <property type="entry name" value="Pyruvate:ferredoxin (Flavodoxin) oxidoreductase"/>
    <property type="match status" value="1"/>
</dbReference>
<evidence type="ECO:0000256" key="5">
    <source>
        <dbReference type="ARBA" id="ARBA00023002"/>
    </source>
</evidence>
<feature type="binding site" evidence="12">
    <location>
        <position position="733"/>
    </location>
    <ligand>
        <name>[4Fe-4S] cluster</name>
        <dbReference type="ChEBI" id="CHEBI:49883"/>
        <label>2</label>
    </ligand>
</feature>
<organism evidence="14">
    <name type="scientific">Blastocystis hominis</name>
    <dbReference type="NCBI Taxonomy" id="12968"/>
    <lineage>
        <taxon>Eukaryota</taxon>
        <taxon>Sar</taxon>
        <taxon>Stramenopiles</taxon>
        <taxon>Bigyra</taxon>
        <taxon>Opalozoa</taxon>
        <taxon>Opalinata</taxon>
        <taxon>Blastocystidae</taxon>
        <taxon>Blastocystis</taxon>
    </lineage>
</organism>
<dbReference type="SUPFAM" id="SSF52922">
    <property type="entry name" value="TK C-terminal domain-like"/>
    <property type="match status" value="1"/>
</dbReference>
<evidence type="ECO:0000256" key="1">
    <source>
        <dbReference type="ARBA" id="ARBA00022448"/>
    </source>
</evidence>
<dbReference type="PROSITE" id="PS00198">
    <property type="entry name" value="4FE4S_FER_1"/>
    <property type="match status" value="1"/>
</dbReference>
<dbReference type="Gene3D" id="3.30.70.20">
    <property type="match status" value="1"/>
</dbReference>
<feature type="binding site" evidence="12">
    <location>
        <position position="779"/>
    </location>
    <ligand>
        <name>[4Fe-4S] cluster</name>
        <dbReference type="ChEBI" id="CHEBI:49883"/>
        <label>2</label>
    </ligand>
</feature>
<dbReference type="Pfam" id="PF02775">
    <property type="entry name" value="TPP_enzyme_C"/>
    <property type="match status" value="1"/>
</dbReference>
<comment type="similarity">
    <text evidence="9">In the N-terminal section; belongs to the pyruvate:ferredoxin/flavodoxin oxidoreductase family.</text>
</comment>
<dbReference type="GO" id="GO:0051539">
    <property type="term" value="F:4 iron, 4 sulfur cluster binding"/>
    <property type="evidence" value="ECO:0007669"/>
    <property type="project" value="UniProtKB-KW"/>
</dbReference>
<dbReference type="PANTHER" id="PTHR32154">
    <property type="entry name" value="PYRUVATE-FLAVODOXIN OXIDOREDUCTASE-RELATED"/>
    <property type="match status" value="1"/>
</dbReference>
<sequence length="1223" mass="134501">MLAVALKQSFRQSAMLAGSLNGSVAKSTFTRLFSEYKKVRAAIDGNEAAASSAYNVSDAAILYPISPSSPMGEHADAWAVKGRKNIFGNVLKVTEMQSEGGAAGALHGALVGGLLGTTFTSSQGMMLMIPNMYRIAGGLLPAVIHVASRVVSKQALSLLCEHSDVMATRQTGFAILSSHCVQEAHDLALVAHLSAITTSLPFLHFFDGWRVSHEVNSIDTIPCDEVAKIYPYEDANIFRKRALNPNHPYQRGIAQSQDIYMQNCIVAQPFYDAAPEKIQAAMDKVASITGRQYHLFDYAGAPDADRVIVVMGAGTTVEETVNYLNKHGEKVGVVKVHLFRPFSQKHLDAAIPKTVKSVCVLDRCREDGAPGEPLYLDVVASMNQLKRPVTIVGGQMGLGGKDFTPAMVKAVFDNLKKPEPKNRFTVGVNDDLCHSSLEYGEPLPTLPDDVKQCIFWGYGSDGTVGSSHDAVKLIVKNTDFNAQAYSVYDAHKSGGLTVSHVRVGKEPIQSEYLVQQADYVACHNSTYVRKFHMVNQLKEGGIFVLNSPWNTLEELEKNLPNHLKRDLANKKAQFYNIDATGVAQSVGLKQRINMIMQSVFFNLCPILPEGRAPKLLEKDIAVRFGSKGQQVVDMNLNAVKQSLSNLHKIEVPAAWANLPDDAPKVWPAGTPEFLQTLYPALYMEADKVPVSKFVSGGVQPAGTSKYEKRGIATQVPVWDPSKCTQCNQCATLCTHVCIRPFLMDAEESKRAPETFKMIPAVGDELKGLNYRIQVSPMDCTSCEVCSVNCPTNALTMTNFRDVQEVESKNWDFAMTVKNKGDLVDKTTVKGCAFQLPMLEFPGACAGCGETQSVRILTQLFGKRLMVANAMGCSRVWGGTFCSNPYTVNERGQGPAWGSSLFEDNAEFGFGMMTSTLIKRRNLATRVQRILKDDSIPKSKELCANLQTWLENPRDADKCEVCYDNCVALLANEKKNHKELELLEEVIDVMPKLTQWVVGGDGWAYDIGYGGVDHVLAQGDDINVLVLDTEMYANTGGQQSKATQMSAVAKFAAGGKPLMKKDLGRMAMQYKNVYVASIAVAADPRQAIKAIVEAESYDGPSLVINYSPCMQHGMPASTGMSCMAQEAEKAVSSGYWPLYRYDPRRAEKGENPFQLDFKKIKTDVGDFLKGENRFTTLDKSLPDVATSLHATLKQQLIERHEDRVRMAMSDKQLYKYLQKKFEKK</sequence>
<dbReference type="Gene3D" id="3.40.920.10">
    <property type="entry name" value="Pyruvate-ferredoxin oxidoreductase, PFOR, domain III"/>
    <property type="match status" value="1"/>
</dbReference>
<dbReference type="InterPro" id="IPR019456">
    <property type="entry name" value="Pyrv-flavodox_OxRtase_EKR"/>
</dbReference>
<keyword evidence="7 12" id="KW-0411">Iron-sulfur</keyword>
<feature type="binding site" evidence="12">
    <location>
        <position position="872"/>
    </location>
    <ligand>
        <name>[4Fe-4S] cluster</name>
        <dbReference type="ChEBI" id="CHEBI:49883"/>
        <label>3</label>
    </ligand>
</feature>
<dbReference type="Proteomes" id="UP000008312">
    <property type="component" value="Unassembled WGS sequence"/>
</dbReference>
<keyword evidence="16" id="KW-1185">Reference proteome</keyword>
<dbReference type="SUPFAM" id="SSF54862">
    <property type="entry name" value="4Fe-4S ferredoxins"/>
    <property type="match status" value="1"/>
</dbReference>
<dbReference type="CDD" id="cd07034">
    <property type="entry name" value="TPP_PYR_PFOR_IOR-alpha_like"/>
    <property type="match status" value="1"/>
</dbReference>
<dbReference type="InterPro" id="IPR019752">
    <property type="entry name" value="Pyrv/ketoisovalerate_OxRed_cat"/>
</dbReference>
<dbReference type="PIRSF" id="PIRSF000159">
    <property type="entry name" value="NifJ"/>
    <property type="match status" value="1"/>
</dbReference>
<dbReference type="SUPFAM" id="SSF52518">
    <property type="entry name" value="Thiamin diphosphate-binding fold (THDP-binding)"/>
    <property type="match status" value="2"/>
</dbReference>
<dbReference type="PANTHER" id="PTHR32154:SF0">
    <property type="entry name" value="PYRUVATE-FLAVODOXIN OXIDOREDUCTASE-RELATED"/>
    <property type="match status" value="1"/>
</dbReference>
<dbReference type="InterPro" id="IPR017896">
    <property type="entry name" value="4Fe4S_Fe-S-bd"/>
</dbReference>
<dbReference type="RefSeq" id="XP_012893603.1">
    <property type="nucleotide sequence ID" value="XM_013038149.1"/>
</dbReference>
<keyword evidence="5" id="KW-0560">Oxidoreductase</keyword>
<feature type="binding site" evidence="12">
    <location>
        <position position="785"/>
    </location>
    <ligand>
        <name>[4Fe-4S] cluster</name>
        <dbReference type="ChEBI" id="CHEBI:49883"/>
        <label>2</label>
    </ligand>
</feature>
<name>D8LUR6_BLAHO</name>
<dbReference type="SUPFAM" id="SSF53323">
    <property type="entry name" value="Pyruvate-ferredoxin oxidoreductase, PFOR, domain III"/>
    <property type="match status" value="1"/>
</dbReference>
<keyword evidence="3 12" id="KW-0479">Metal-binding</keyword>
<proteinExistence type="inferred from homology"/>
<feature type="binding site" evidence="12">
    <location>
        <position position="1108"/>
    </location>
    <ligand>
        <name>[4Fe-4S] cluster</name>
        <dbReference type="ChEBI" id="CHEBI:49883"/>
        <label>3</label>
    </ligand>
</feature>
<feature type="binding site" evidence="12">
    <location>
        <position position="726"/>
    </location>
    <ligand>
        <name>[4Fe-4S] cluster</name>
        <dbReference type="ChEBI" id="CHEBI:49883"/>
        <label>1</label>
    </ligand>
</feature>
<dbReference type="Pfam" id="PF01558">
    <property type="entry name" value="POR"/>
    <property type="match status" value="1"/>
</dbReference>
<dbReference type="InterPro" id="IPR011766">
    <property type="entry name" value="TPP_enzyme_TPP-bd"/>
</dbReference>
<dbReference type="SMART" id="SM00890">
    <property type="entry name" value="EKR"/>
    <property type="match status" value="1"/>
</dbReference>
<feature type="binding site" evidence="12">
    <location>
        <position position="729"/>
    </location>
    <ligand>
        <name>[4Fe-4S] cluster</name>
        <dbReference type="ChEBI" id="CHEBI:49883"/>
        <label>1</label>
    </ligand>
</feature>
<evidence type="ECO:0000256" key="11">
    <source>
        <dbReference type="ARBA" id="ARBA00076877"/>
    </source>
</evidence>
<dbReference type="GO" id="GO:0050243">
    <property type="term" value="F:pyruvate dehydrogenase (NADP+) activity"/>
    <property type="evidence" value="ECO:0007669"/>
    <property type="project" value="UniProtKB-EC"/>
</dbReference>
<feature type="binding site" evidence="12">
    <location>
        <position position="789"/>
    </location>
    <ligand>
        <name>[4Fe-4S] cluster</name>
        <dbReference type="ChEBI" id="CHEBI:49883"/>
        <label>1</label>
    </ligand>
</feature>
<dbReference type="Pfam" id="PF17147">
    <property type="entry name" value="PFOR_II"/>
    <property type="match status" value="1"/>
</dbReference>
<dbReference type="GO" id="GO:0030976">
    <property type="term" value="F:thiamine pyrophosphate binding"/>
    <property type="evidence" value="ECO:0007669"/>
    <property type="project" value="InterPro"/>
</dbReference>
<dbReference type="InterPro" id="IPR002869">
    <property type="entry name" value="Pyrv_flavodox_OxRed_cen"/>
</dbReference>
<feature type="domain" description="4Fe-4S ferredoxin-type" evidence="13">
    <location>
        <begin position="714"/>
        <end position="743"/>
    </location>
</feature>
<evidence type="ECO:0000256" key="8">
    <source>
        <dbReference type="ARBA" id="ARBA00053024"/>
    </source>
</evidence>
<dbReference type="AlphaFoldDB" id="D8LUR6"/>
<dbReference type="FunFam" id="3.40.50.920:FF:000007">
    <property type="entry name" value="Pyruvate:ferredoxin (Flavodoxin) oxidoreductase"/>
    <property type="match status" value="1"/>
</dbReference>
<dbReference type="PROSITE" id="PS51379">
    <property type="entry name" value="4FE4S_FER_2"/>
    <property type="match status" value="2"/>
</dbReference>